<comment type="caution">
    <text evidence="5">The sequence shown here is derived from an EMBL/GenBank/DDBJ whole genome shotgun (WGS) entry which is preliminary data.</text>
</comment>
<accession>A0ABW5S6A9</accession>
<dbReference type="GO" id="GO:0006508">
    <property type="term" value="P:proteolysis"/>
    <property type="evidence" value="ECO:0007669"/>
    <property type="project" value="UniProtKB-KW"/>
</dbReference>
<keyword evidence="1" id="KW-1188">Viral release from host cell</keyword>
<dbReference type="EMBL" id="JBHUMQ010000042">
    <property type="protein sequence ID" value="MFD2695320.1"/>
    <property type="molecule type" value="Genomic_DNA"/>
</dbReference>
<dbReference type="InterPro" id="IPR006433">
    <property type="entry name" value="Prohead_protease"/>
</dbReference>
<evidence type="ECO:0000256" key="1">
    <source>
        <dbReference type="ARBA" id="ARBA00022612"/>
    </source>
</evidence>
<dbReference type="InterPro" id="IPR054613">
    <property type="entry name" value="Peptidase_S78_dom"/>
</dbReference>
<dbReference type="RefSeq" id="WP_253062603.1">
    <property type="nucleotide sequence ID" value="NZ_JAMXWM010000014.1"/>
</dbReference>
<evidence type="ECO:0000259" key="4">
    <source>
        <dbReference type="Pfam" id="PF04586"/>
    </source>
</evidence>
<keyword evidence="6" id="KW-1185">Reference proteome</keyword>
<dbReference type="NCBIfam" id="TIGR01543">
    <property type="entry name" value="proheadase_HK97"/>
    <property type="match status" value="1"/>
</dbReference>
<name>A0ABW5S6A9_9BACL</name>
<keyword evidence="3" id="KW-0378">Hydrolase</keyword>
<dbReference type="Pfam" id="PF04586">
    <property type="entry name" value="Peptidase_S78"/>
    <property type="match status" value="1"/>
</dbReference>
<evidence type="ECO:0000313" key="6">
    <source>
        <dbReference type="Proteomes" id="UP001597399"/>
    </source>
</evidence>
<feature type="domain" description="Prohead serine protease" evidence="4">
    <location>
        <begin position="19"/>
        <end position="178"/>
    </location>
</feature>
<organism evidence="5 6">
    <name type="scientific">Sporolactobacillus shoreicorticis</name>
    <dbReference type="NCBI Taxonomy" id="1923877"/>
    <lineage>
        <taxon>Bacteria</taxon>
        <taxon>Bacillati</taxon>
        <taxon>Bacillota</taxon>
        <taxon>Bacilli</taxon>
        <taxon>Bacillales</taxon>
        <taxon>Sporolactobacillaceae</taxon>
        <taxon>Sporolactobacillus</taxon>
    </lineage>
</organism>
<proteinExistence type="predicted"/>
<dbReference type="GO" id="GO:0008233">
    <property type="term" value="F:peptidase activity"/>
    <property type="evidence" value="ECO:0007669"/>
    <property type="project" value="UniProtKB-KW"/>
</dbReference>
<dbReference type="Proteomes" id="UP001597399">
    <property type="component" value="Unassembled WGS sequence"/>
</dbReference>
<evidence type="ECO:0000313" key="5">
    <source>
        <dbReference type="EMBL" id="MFD2695320.1"/>
    </source>
</evidence>
<evidence type="ECO:0000256" key="3">
    <source>
        <dbReference type="ARBA" id="ARBA00022801"/>
    </source>
</evidence>
<evidence type="ECO:0000256" key="2">
    <source>
        <dbReference type="ARBA" id="ARBA00022670"/>
    </source>
</evidence>
<protein>
    <submittedName>
        <fullName evidence="5">HK97 family phage prohead protease</fullName>
    </submittedName>
</protein>
<sequence>MKGGDRRMREIRTVNFEMRALTNQESNQKVISGYALEFNTLSDDLGGFRETLSQTCLQSTDLSDVRCLFNHDPNMILGRTGKNLELTIDQKGLYFSCTLPDRDYANNVYQNIQDGLINQCSFGFVVADGGEAWSEDGNGDYIRTITNIAEIFDVSPVTVPAYRQTSVEAAQRSLNIFKQKQSETRNNAIKLAKIKLKLAELDI</sequence>
<reference evidence="6" key="1">
    <citation type="journal article" date="2019" name="Int. J. Syst. Evol. Microbiol.">
        <title>The Global Catalogue of Microorganisms (GCM) 10K type strain sequencing project: providing services to taxonomists for standard genome sequencing and annotation.</title>
        <authorList>
            <consortium name="The Broad Institute Genomics Platform"/>
            <consortium name="The Broad Institute Genome Sequencing Center for Infectious Disease"/>
            <person name="Wu L."/>
            <person name="Ma J."/>
        </authorList>
    </citation>
    <scope>NUCLEOTIDE SEQUENCE [LARGE SCALE GENOMIC DNA]</scope>
    <source>
        <strain evidence="6">TISTR 2466</strain>
    </source>
</reference>
<keyword evidence="2 5" id="KW-0645">Protease</keyword>
<gene>
    <name evidence="5" type="ORF">ACFSUE_17080</name>
</gene>